<dbReference type="Proteomes" id="UP000094094">
    <property type="component" value="Chromosome"/>
</dbReference>
<accession>A0A1D7VRY5</accession>
<feature type="compositionally biased region" description="Low complexity" evidence="1">
    <location>
        <begin position="37"/>
        <end position="58"/>
    </location>
</feature>
<evidence type="ECO:0000313" key="3">
    <source>
        <dbReference type="Proteomes" id="UP000094094"/>
    </source>
</evidence>
<reference evidence="2 3" key="1">
    <citation type="submission" date="2016-09" db="EMBL/GenBank/DDBJ databases">
        <title>Complete genome sequencing of Streptomyces lydicus 103 and metabolic pathways analysis of antibiotic biosynthesis.</title>
        <authorList>
            <person name="Jia N."/>
            <person name="Ding M.-Z."/>
            <person name="Gao F."/>
            <person name="Yuan Y.-J."/>
        </authorList>
    </citation>
    <scope>NUCLEOTIDE SEQUENCE [LARGE SCALE GENOMIC DNA]</scope>
    <source>
        <strain evidence="2 3">103</strain>
    </source>
</reference>
<evidence type="ECO:0000256" key="1">
    <source>
        <dbReference type="SAM" id="MobiDB-lite"/>
    </source>
</evidence>
<organism evidence="2 3">
    <name type="scientific">Streptomyces lydicus</name>
    <dbReference type="NCBI Taxonomy" id="47763"/>
    <lineage>
        <taxon>Bacteria</taxon>
        <taxon>Bacillati</taxon>
        <taxon>Actinomycetota</taxon>
        <taxon>Actinomycetes</taxon>
        <taxon>Kitasatosporales</taxon>
        <taxon>Streptomycetaceae</taxon>
        <taxon>Streptomyces</taxon>
    </lineage>
</organism>
<gene>
    <name evidence="2" type="ORF">SL103_27610</name>
</gene>
<evidence type="ECO:0000313" key="2">
    <source>
        <dbReference type="EMBL" id="AOP49509.1"/>
    </source>
</evidence>
<dbReference type="KEGG" id="slc:SL103_27610"/>
<feature type="region of interest" description="Disordered" evidence="1">
    <location>
        <begin position="32"/>
        <end position="77"/>
    </location>
</feature>
<proteinExistence type="predicted"/>
<dbReference type="AlphaFoldDB" id="A0A1D7VRY5"/>
<keyword evidence="3" id="KW-1185">Reference proteome</keyword>
<protein>
    <submittedName>
        <fullName evidence="2">Uncharacterized protein</fullName>
    </submittedName>
</protein>
<dbReference type="EMBL" id="CP017157">
    <property type="protein sequence ID" value="AOP49509.1"/>
    <property type="molecule type" value="Genomic_DNA"/>
</dbReference>
<name>A0A1D7VRY5_9ACTN</name>
<sequence length="77" mass="7877">MAGVVSTSRNASPVRAWEARREQVLALYLHPRGSTRPAGAANAGEGAAPAGEAVSPAARGGRRGSEAVGGRLVSRRR</sequence>